<protein>
    <submittedName>
        <fullName evidence="3">D123-domain-containing protein</fullName>
    </submittedName>
</protein>
<dbReference type="PANTHER" id="PTHR15323">
    <property type="entry name" value="D123 PROTEIN"/>
    <property type="match status" value="1"/>
</dbReference>
<dbReference type="GO" id="GO:0005737">
    <property type="term" value="C:cytoplasm"/>
    <property type="evidence" value="ECO:0007669"/>
    <property type="project" value="TreeGrafter"/>
</dbReference>
<dbReference type="Pfam" id="PF07065">
    <property type="entry name" value="D123"/>
    <property type="match status" value="1"/>
</dbReference>
<comment type="similarity">
    <text evidence="1">Belongs to the CDC123 family.</text>
</comment>
<evidence type="ECO:0000256" key="2">
    <source>
        <dbReference type="SAM" id="MobiDB-lite"/>
    </source>
</evidence>
<dbReference type="AlphaFoldDB" id="A0AAV0B3H8"/>
<dbReference type="EMBL" id="CALTRL010002722">
    <property type="protein sequence ID" value="CAH7676537.1"/>
    <property type="molecule type" value="Genomic_DNA"/>
</dbReference>
<dbReference type="Proteomes" id="UP001153365">
    <property type="component" value="Unassembled WGS sequence"/>
</dbReference>
<evidence type="ECO:0000256" key="1">
    <source>
        <dbReference type="ARBA" id="ARBA00011047"/>
    </source>
</evidence>
<dbReference type="InterPro" id="IPR009772">
    <property type="entry name" value="CDC123"/>
</dbReference>
<evidence type="ECO:0000313" key="3">
    <source>
        <dbReference type="EMBL" id="CAH7676537.1"/>
    </source>
</evidence>
<sequence length="435" mass="50030">MRNINGEDHRTDPVDDEEGIDRLCGDQLTELPGLDLRVLKACSFQSWFKDFRQHTIDSTVIELNQEFVKYLLDQSNGIHLPLDVEDLNSYESQLSDDSDVEDDPQSSKIDTDDEDEDEDEDRSFKVYKFPELSSQIRNALIDHGGSIFPKLNWSAPQDSKFLLPSGDGALRCKSVEDVYLLLKASDCIYHDLDLIQKSKTHEAGTSRDLSEERFKDERNDSIQPVLVLRRWSNLNPSNEFRCFVRDKKLIGISARCTTNHFEFLVSDETKRLVAGLISDFFELIIVENFILSDYIFDVYITNPISSLSITQTQPIRQIYSNSIDSKRLHKRKFFKKGLIKVIDFNPFASFIDPCLFDYHELNQLYHSSLTKRSKSNGSRCADEFYGASGNAKVEQQEDYDCASDEVLLKVVENSGFSYKNKFSSSQVPYELIKQQ</sequence>
<proteinExistence type="inferred from homology"/>
<keyword evidence="4" id="KW-1185">Reference proteome</keyword>
<organism evidence="3 4">
    <name type="scientific">Phakopsora pachyrhizi</name>
    <name type="common">Asian soybean rust disease fungus</name>
    <dbReference type="NCBI Taxonomy" id="170000"/>
    <lineage>
        <taxon>Eukaryota</taxon>
        <taxon>Fungi</taxon>
        <taxon>Dikarya</taxon>
        <taxon>Basidiomycota</taxon>
        <taxon>Pucciniomycotina</taxon>
        <taxon>Pucciniomycetes</taxon>
        <taxon>Pucciniales</taxon>
        <taxon>Phakopsoraceae</taxon>
        <taxon>Phakopsora</taxon>
    </lineage>
</organism>
<feature type="compositionally biased region" description="Acidic residues" evidence="2">
    <location>
        <begin position="92"/>
        <end position="104"/>
    </location>
</feature>
<gene>
    <name evidence="3" type="ORF">PPACK8108_LOCUS11681</name>
</gene>
<dbReference type="PANTHER" id="PTHR15323:SF6">
    <property type="entry name" value="CELL DIVISION CYCLE PROTEIN 123 HOMOLOG"/>
    <property type="match status" value="1"/>
</dbReference>
<feature type="region of interest" description="Disordered" evidence="2">
    <location>
        <begin position="92"/>
        <end position="121"/>
    </location>
</feature>
<reference evidence="3" key="1">
    <citation type="submission" date="2022-06" db="EMBL/GenBank/DDBJ databases">
        <authorList>
            <consortium name="SYNGENTA / RWTH Aachen University"/>
        </authorList>
    </citation>
    <scope>NUCLEOTIDE SEQUENCE</scope>
</reference>
<comment type="caution">
    <text evidence="3">The sequence shown here is derived from an EMBL/GenBank/DDBJ whole genome shotgun (WGS) entry which is preliminary data.</text>
</comment>
<feature type="compositionally biased region" description="Acidic residues" evidence="2">
    <location>
        <begin position="111"/>
        <end position="121"/>
    </location>
</feature>
<evidence type="ECO:0000313" key="4">
    <source>
        <dbReference type="Proteomes" id="UP001153365"/>
    </source>
</evidence>
<accession>A0AAV0B3H8</accession>
<name>A0AAV0B3H8_PHAPC</name>